<dbReference type="PANTHER" id="PTHR20922">
    <property type="entry name" value="DNL-TYPE ZINC FINGER PROTEIN"/>
    <property type="match status" value="1"/>
</dbReference>
<keyword evidence="1" id="KW-0479">Metal-binding</keyword>
<evidence type="ECO:0000256" key="5">
    <source>
        <dbReference type="SAM" id="MobiDB-lite"/>
    </source>
</evidence>
<accession>A0A836GQE0</accession>
<name>A0A836GQE0_9TRYP</name>
<evidence type="ECO:0000256" key="1">
    <source>
        <dbReference type="ARBA" id="ARBA00022723"/>
    </source>
</evidence>
<dbReference type="GO" id="GO:0005739">
    <property type="term" value="C:mitochondrion"/>
    <property type="evidence" value="ECO:0007669"/>
    <property type="project" value="TreeGrafter"/>
</dbReference>
<evidence type="ECO:0000256" key="2">
    <source>
        <dbReference type="ARBA" id="ARBA00022771"/>
    </source>
</evidence>
<dbReference type="GO" id="GO:0030150">
    <property type="term" value="P:protein import into mitochondrial matrix"/>
    <property type="evidence" value="ECO:0007669"/>
    <property type="project" value="TreeGrafter"/>
</dbReference>
<dbReference type="Pfam" id="PF05180">
    <property type="entry name" value="zf-DNL"/>
    <property type="match status" value="1"/>
</dbReference>
<dbReference type="GeneID" id="92515266"/>
<evidence type="ECO:0000256" key="4">
    <source>
        <dbReference type="PROSITE-ProRule" id="PRU00834"/>
    </source>
</evidence>
<organism evidence="7 8">
    <name type="scientific">Leishmania martiniquensis</name>
    <dbReference type="NCBI Taxonomy" id="1580590"/>
    <lineage>
        <taxon>Eukaryota</taxon>
        <taxon>Discoba</taxon>
        <taxon>Euglenozoa</taxon>
        <taxon>Kinetoplastea</taxon>
        <taxon>Metakinetoplastina</taxon>
        <taxon>Trypanosomatida</taxon>
        <taxon>Trypanosomatidae</taxon>
        <taxon>Leishmaniinae</taxon>
        <taxon>Leishmania</taxon>
    </lineage>
</organism>
<dbReference type="GO" id="GO:0051087">
    <property type="term" value="F:protein-folding chaperone binding"/>
    <property type="evidence" value="ECO:0007669"/>
    <property type="project" value="TreeGrafter"/>
</dbReference>
<evidence type="ECO:0000313" key="7">
    <source>
        <dbReference type="EMBL" id="KAG5476949.1"/>
    </source>
</evidence>
<dbReference type="Proteomes" id="UP000673552">
    <property type="component" value="Unassembled WGS sequence"/>
</dbReference>
<feature type="domain" description="DNL-type" evidence="6">
    <location>
        <begin position="141"/>
        <end position="234"/>
    </location>
</feature>
<dbReference type="GO" id="GO:0050821">
    <property type="term" value="P:protein stabilization"/>
    <property type="evidence" value="ECO:0007669"/>
    <property type="project" value="TreeGrafter"/>
</dbReference>
<dbReference type="PROSITE" id="PS51501">
    <property type="entry name" value="ZF_DNL"/>
    <property type="match status" value="1"/>
</dbReference>
<dbReference type="RefSeq" id="XP_067178119.1">
    <property type="nucleotide sequence ID" value="XM_067322754.1"/>
</dbReference>
<protein>
    <recommendedName>
        <fullName evidence="6">DNL-type domain-containing protein</fullName>
    </recommendedName>
</protein>
<dbReference type="InterPro" id="IPR007853">
    <property type="entry name" value="Znf_DNL-typ"/>
</dbReference>
<dbReference type="OrthoDB" id="512667at2759"/>
<evidence type="ECO:0000259" key="6">
    <source>
        <dbReference type="PROSITE" id="PS51501"/>
    </source>
</evidence>
<dbReference type="GO" id="GO:0008270">
    <property type="term" value="F:zinc ion binding"/>
    <property type="evidence" value="ECO:0007669"/>
    <property type="project" value="UniProtKB-KW"/>
</dbReference>
<keyword evidence="2 4" id="KW-0863">Zinc-finger</keyword>
<dbReference type="GO" id="GO:0006457">
    <property type="term" value="P:protein folding"/>
    <property type="evidence" value="ECO:0007669"/>
    <property type="project" value="TreeGrafter"/>
</dbReference>
<dbReference type="EMBL" id="JAFEUZ010000025">
    <property type="protein sequence ID" value="KAG5476949.1"/>
    <property type="molecule type" value="Genomic_DNA"/>
</dbReference>
<dbReference type="InterPro" id="IPR024158">
    <property type="entry name" value="Mt_import_TIM15"/>
</dbReference>
<keyword evidence="8" id="KW-1185">Reference proteome</keyword>
<dbReference type="PANTHER" id="PTHR20922:SF13">
    <property type="entry name" value="DNL-TYPE ZINC FINGER PROTEIN"/>
    <property type="match status" value="1"/>
</dbReference>
<feature type="compositionally biased region" description="Low complexity" evidence="5">
    <location>
        <begin position="74"/>
        <end position="97"/>
    </location>
</feature>
<evidence type="ECO:0000313" key="8">
    <source>
        <dbReference type="Proteomes" id="UP000673552"/>
    </source>
</evidence>
<dbReference type="AlphaFoldDB" id="A0A836GQE0"/>
<keyword evidence="3" id="KW-0862">Zinc</keyword>
<gene>
    <name evidence="7" type="ORF">LSCM1_05282</name>
</gene>
<reference evidence="8" key="2">
    <citation type="journal article" date="2021" name="Sci. Data">
        <title>Chromosome-scale genome sequencing, assembly and annotation of six genomes from subfamily Leishmaniinae.</title>
        <authorList>
            <person name="Almutairi H."/>
            <person name="Urbaniak M.D."/>
            <person name="Bates M.D."/>
            <person name="Jariyapan N."/>
            <person name="Kwakye-Nuako G."/>
            <person name="Thomaz Soccol V."/>
            <person name="Al-Salem W.S."/>
            <person name="Dillon R.J."/>
            <person name="Bates P.A."/>
            <person name="Gatherer D."/>
        </authorList>
    </citation>
    <scope>NUCLEOTIDE SEQUENCE [LARGE SCALE GENOMIC DNA]</scope>
</reference>
<evidence type="ECO:0000256" key="3">
    <source>
        <dbReference type="ARBA" id="ARBA00022833"/>
    </source>
</evidence>
<feature type="region of interest" description="Disordered" evidence="5">
    <location>
        <begin position="64"/>
        <end position="111"/>
    </location>
</feature>
<reference evidence="8" key="1">
    <citation type="journal article" date="2021" name="Microbiol. Resour. Announc.">
        <title>LGAAP: Leishmaniinae Genome Assembly and Annotation Pipeline.</title>
        <authorList>
            <person name="Almutairi H."/>
            <person name="Urbaniak M.D."/>
            <person name="Bates M.D."/>
            <person name="Jariyapan N."/>
            <person name="Kwakye-Nuako G."/>
            <person name="Thomaz-Soccol V."/>
            <person name="Al-Salem W.S."/>
            <person name="Dillon R.J."/>
            <person name="Bates P.A."/>
            <person name="Gatherer D."/>
        </authorList>
    </citation>
    <scope>NUCLEOTIDE SEQUENCE [LARGE SCALE GENOMIC DNA]</scope>
</reference>
<proteinExistence type="predicted"/>
<comment type="caution">
    <text evidence="7">The sequence shown here is derived from an EMBL/GenBank/DDBJ whole genome shotgun (WGS) entry which is preliminary data.</text>
</comment>
<sequence length="234" mass="24788">MLHRHKLLSVPRRLAKLRSSHIDPCAVRALGPILRPALRAQSSCTCLSAASSVAVSRRWRSTGLPFSDTPSPGSSQAKAPSNNAAAASTSLAAHHGATGSTTPVAEQLKSLSPEDRQRIIAALHAPEKEKSSVMGGSGIGPADGDMVAAFTCSPCDYRMVKRFSKHAYTKGIVIVECPNCRAKHLLADNLGWMEDTAVNIEDILKAKGESFIRIGGTEGDYQVMMDPAEAASPT</sequence>
<dbReference type="KEGG" id="lmat:92515266"/>